<name>A0A9N7ZA52_PLEPL</name>
<proteinExistence type="predicted"/>
<gene>
    <name evidence="1" type="ORF">PLEPLA_LOCUS42023</name>
</gene>
<dbReference type="Proteomes" id="UP001153269">
    <property type="component" value="Unassembled WGS sequence"/>
</dbReference>
<sequence length="161" mass="17376">MMGAWGLPGPQAEAIFEASGSRELIAAQLARLTIGNSQQTVTELSARSLLVPRARCTIDHLENTAGPVQTRHKSKAPVVLTGTTGDFLQLAYYPWTESFLPFGDFEMSFSFRSFRFSSCPCWAAVSRVSYSGASVAASTPSSRFTPSFCRRGLPAVGFGPE</sequence>
<keyword evidence="2" id="KW-1185">Reference proteome</keyword>
<dbReference type="EMBL" id="CADEAL010004204">
    <property type="protein sequence ID" value="CAB1454259.1"/>
    <property type="molecule type" value="Genomic_DNA"/>
</dbReference>
<dbReference type="AlphaFoldDB" id="A0A9N7ZA52"/>
<protein>
    <submittedName>
        <fullName evidence="1">Uncharacterized protein</fullName>
    </submittedName>
</protein>
<comment type="caution">
    <text evidence="1">The sequence shown here is derived from an EMBL/GenBank/DDBJ whole genome shotgun (WGS) entry which is preliminary data.</text>
</comment>
<accession>A0A9N7ZA52</accession>
<organism evidence="1 2">
    <name type="scientific">Pleuronectes platessa</name>
    <name type="common">European plaice</name>
    <dbReference type="NCBI Taxonomy" id="8262"/>
    <lineage>
        <taxon>Eukaryota</taxon>
        <taxon>Metazoa</taxon>
        <taxon>Chordata</taxon>
        <taxon>Craniata</taxon>
        <taxon>Vertebrata</taxon>
        <taxon>Euteleostomi</taxon>
        <taxon>Actinopterygii</taxon>
        <taxon>Neopterygii</taxon>
        <taxon>Teleostei</taxon>
        <taxon>Neoteleostei</taxon>
        <taxon>Acanthomorphata</taxon>
        <taxon>Carangaria</taxon>
        <taxon>Pleuronectiformes</taxon>
        <taxon>Pleuronectoidei</taxon>
        <taxon>Pleuronectidae</taxon>
        <taxon>Pleuronectes</taxon>
    </lineage>
</organism>
<reference evidence="1" key="1">
    <citation type="submission" date="2020-03" db="EMBL/GenBank/DDBJ databases">
        <authorList>
            <person name="Weist P."/>
        </authorList>
    </citation>
    <scope>NUCLEOTIDE SEQUENCE</scope>
</reference>
<evidence type="ECO:0000313" key="1">
    <source>
        <dbReference type="EMBL" id="CAB1454259.1"/>
    </source>
</evidence>
<evidence type="ECO:0000313" key="2">
    <source>
        <dbReference type="Proteomes" id="UP001153269"/>
    </source>
</evidence>